<name>A0A4Y2BJS6_ARAVE</name>
<comment type="caution">
    <text evidence="2">The sequence shown here is derived from an EMBL/GenBank/DDBJ whole genome shotgun (WGS) entry which is preliminary data.</text>
</comment>
<dbReference type="AlphaFoldDB" id="A0A4Y2BJS6"/>
<evidence type="ECO:0000256" key="1">
    <source>
        <dbReference type="SAM" id="MobiDB-lite"/>
    </source>
</evidence>
<organism evidence="2 3">
    <name type="scientific">Araneus ventricosus</name>
    <name type="common">Orbweaver spider</name>
    <name type="synonym">Epeira ventricosa</name>
    <dbReference type="NCBI Taxonomy" id="182803"/>
    <lineage>
        <taxon>Eukaryota</taxon>
        <taxon>Metazoa</taxon>
        <taxon>Ecdysozoa</taxon>
        <taxon>Arthropoda</taxon>
        <taxon>Chelicerata</taxon>
        <taxon>Arachnida</taxon>
        <taxon>Araneae</taxon>
        <taxon>Araneomorphae</taxon>
        <taxon>Entelegynae</taxon>
        <taxon>Araneoidea</taxon>
        <taxon>Araneidae</taxon>
        <taxon>Araneus</taxon>
    </lineage>
</organism>
<feature type="compositionally biased region" description="Polar residues" evidence="1">
    <location>
        <begin position="39"/>
        <end position="57"/>
    </location>
</feature>
<reference evidence="2 3" key="1">
    <citation type="journal article" date="2019" name="Sci. Rep.">
        <title>Orb-weaving spider Araneus ventricosus genome elucidates the spidroin gene catalogue.</title>
        <authorList>
            <person name="Kono N."/>
            <person name="Nakamura H."/>
            <person name="Ohtoshi R."/>
            <person name="Moran D.A.P."/>
            <person name="Shinohara A."/>
            <person name="Yoshida Y."/>
            <person name="Fujiwara M."/>
            <person name="Mori M."/>
            <person name="Tomita M."/>
            <person name="Arakawa K."/>
        </authorList>
    </citation>
    <scope>NUCLEOTIDE SEQUENCE [LARGE SCALE GENOMIC DNA]</scope>
</reference>
<proteinExistence type="predicted"/>
<dbReference type="Proteomes" id="UP000499080">
    <property type="component" value="Unassembled WGS sequence"/>
</dbReference>
<feature type="region of interest" description="Disordered" evidence="1">
    <location>
        <begin position="17"/>
        <end position="57"/>
    </location>
</feature>
<gene>
    <name evidence="2" type="ORF">AVEN_136965_1</name>
</gene>
<keyword evidence="3" id="KW-1185">Reference proteome</keyword>
<evidence type="ECO:0000313" key="2">
    <source>
        <dbReference type="EMBL" id="GBL91496.1"/>
    </source>
</evidence>
<sequence length="97" mass="10745">MKAKSIIPSSLARITKTVPSQKNVAGRNHLRHSRRSLPELSQQNSSSKQNTITNQTKTVFDGQIPFDGKPDRSICLHNVVNKQSEFACRACLGIEQA</sequence>
<dbReference type="EMBL" id="BGPR01000079">
    <property type="protein sequence ID" value="GBL91496.1"/>
    <property type="molecule type" value="Genomic_DNA"/>
</dbReference>
<accession>A0A4Y2BJS6</accession>
<evidence type="ECO:0000313" key="3">
    <source>
        <dbReference type="Proteomes" id="UP000499080"/>
    </source>
</evidence>
<protein>
    <submittedName>
        <fullName evidence="2">Uncharacterized protein</fullName>
    </submittedName>
</protein>